<dbReference type="SUPFAM" id="SSF56796">
    <property type="entry name" value="Dehydroquinate synthase-like"/>
    <property type="match status" value="1"/>
</dbReference>
<evidence type="ECO:0000313" key="7">
    <source>
        <dbReference type="Proteomes" id="UP000279422"/>
    </source>
</evidence>
<evidence type="ECO:0000256" key="2">
    <source>
        <dbReference type="ARBA" id="ARBA00023002"/>
    </source>
</evidence>
<keyword evidence="2 6" id="KW-0560">Oxidoreductase</keyword>
<evidence type="ECO:0000259" key="5">
    <source>
        <dbReference type="Pfam" id="PF00465"/>
    </source>
</evidence>
<dbReference type="PIRSF" id="PIRSF000112">
    <property type="entry name" value="Glycerol_dehydrogenase"/>
    <property type="match status" value="1"/>
</dbReference>
<dbReference type="Gene3D" id="3.40.50.1970">
    <property type="match status" value="1"/>
</dbReference>
<name>A0A497E5W7_UNCAE</name>
<comment type="cofactor">
    <cofactor evidence="3">
        <name>Zn(2+)</name>
        <dbReference type="ChEBI" id="CHEBI:29105"/>
    </cofactor>
    <text evidence="3">Binds 1 zinc ion per subunit.</text>
</comment>
<evidence type="ECO:0000256" key="3">
    <source>
        <dbReference type="PIRSR" id="PIRSR000112-1"/>
    </source>
</evidence>
<feature type="binding site" evidence="4">
    <location>
        <begin position="93"/>
        <end position="97"/>
    </location>
    <ligand>
        <name>NAD(+)</name>
        <dbReference type="ChEBI" id="CHEBI:57540"/>
    </ligand>
</feature>
<feature type="binding site" evidence="4">
    <location>
        <position position="124"/>
    </location>
    <ligand>
        <name>NAD(+)</name>
        <dbReference type="ChEBI" id="CHEBI:57540"/>
    </ligand>
</feature>
<dbReference type="Proteomes" id="UP000279422">
    <property type="component" value="Unassembled WGS sequence"/>
</dbReference>
<feature type="binding site" evidence="3">
    <location>
        <position position="170"/>
    </location>
    <ligand>
        <name>glycerol</name>
        <dbReference type="ChEBI" id="CHEBI:17754"/>
    </ligand>
</feature>
<dbReference type="PANTHER" id="PTHR43616">
    <property type="entry name" value="GLYCEROL DEHYDROGENASE"/>
    <property type="match status" value="1"/>
</dbReference>
<dbReference type="Pfam" id="PF00465">
    <property type="entry name" value="Fe-ADH"/>
    <property type="match status" value="1"/>
</dbReference>
<accession>A0A497E5W7</accession>
<proteinExistence type="predicted"/>
<reference evidence="6 7" key="1">
    <citation type="submission" date="2018-06" db="EMBL/GenBank/DDBJ databases">
        <title>Extensive metabolic versatility and redundancy in microbially diverse, dynamic hydrothermal sediments.</title>
        <authorList>
            <person name="Dombrowski N."/>
            <person name="Teske A."/>
            <person name="Baker B.J."/>
        </authorList>
    </citation>
    <scope>NUCLEOTIDE SEQUENCE [LARGE SCALE GENOMIC DNA]</scope>
    <source>
        <strain evidence="6">B47_G16</strain>
    </source>
</reference>
<dbReference type="Gene3D" id="1.20.1090.10">
    <property type="entry name" value="Dehydroquinate synthase-like - alpha domain"/>
    <property type="match status" value="1"/>
</dbReference>
<dbReference type="CDD" id="cd08550">
    <property type="entry name" value="GlyDH-like"/>
    <property type="match status" value="1"/>
</dbReference>
<keyword evidence="4" id="KW-0520">NAD</keyword>
<keyword evidence="3" id="KW-0862">Zinc</keyword>
<dbReference type="EC" id="1.1.1.6" evidence="6"/>
<feature type="binding site" evidence="4">
    <location>
        <position position="36"/>
    </location>
    <ligand>
        <name>NAD(+)</name>
        <dbReference type="ChEBI" id="CHEBI:57540"/>
    </ligand>
</feature>
<evidence type="ECO:0000256" key="1">
    <source>
        <dbReference type="ARBA" id="ARBA00022723"/>
    </source>
</evidence>
<protein>
    <submittedName>
        <fullName evidence="6">Glycerol dehydrogenase</fullName>
        <ecNumber evidence="6">1.1.1.6</ecNumber>
    </submittedName>
</protein>
<evidence type="ECO:0000313" key="6">
    <source>
        <dbReference type="EMBL" id="RLE10648.1"/>
    </source>
</evidence>
<evidence type="ECO:0000256" key="4">
    <source>
        <dbReference type="PIRSR" id="PIRSR000112-3"/>
    </source>
</evidence>
<dbReference type="AlphaFoldDB" id="A0A497E5W7"/>
<dbReference type="InterPro" id="IPR001670">
    <property type="entry name" value="ADH_Fe/GldA"/>
</dbReference>
<dbReference type="GO" id="GO:0008888">
    <property type="term" value="F:glycerol dehydrogenase (NAD+) activity"/>
    <property type="evidence" value="ECO:0007669"/>
    <property type="project" value="UniProtKB-EC"/>
</dbReference>
<feature type="binding site" evidence="4">
    <location>
        <position position="130"/>
    </location>
    <ligand>
        <name>NAD(+)</name>
        <dbReference type="ChEBI" id="CHEBI:57540"/>
    </ligand>
</feature>
<feature type="domain" description="Alcohol dehydrogenase iron-type/glycerol dehydrogenase GldA" evidence="5">
    <location>
        <begin position="7"/>
        <end position="152"/>
    </location>
</feature>
<dbReference type="InterPro" id="IPR016205">
    <property type="entry name" value="Glycerol_DH"/>
</dbReference>
<feature type="binding site" evidence="3">
    <location>
        <position position="252"/>
    </location>
    <ligand>
        <name>glycerol</name>
        <dbReference type="ChEBI" id="CHEBI:17754"/>
    </ligand>
</feature>
<sequence>MDLLLAPERYVQRKGLLNEAGRFIFPFGKKPLVLADRRVFSIIGEKIICSLREVGLSPTFEEFRGECSPKEIERVVKVAQREEIDVIVGCGGGKALDTAKTTSFYLRLPVVTVPTSAATCAAWSFIAPLYTESGAYIRTMDLKKSPELVLADSEIIARAPVRLLCAGMADTLAKWYEGRVAAKRMKKDLCVKLALDLSRRAYEIIKESGPKAKEDAERGNCSDEVELIIQTNILLTGLIAGLGRKIRSLAAHALNYAMSFVEGTRSILHGEKVAFGIIMQLILENREDEEIEELLNLYSLLDLPLSLEEIGLKNEEKLRKTVKTIFREKSHIYDLPFPVNEEMVYRALLRADEWGRKVKSRKENIPCLTRENCQKRKEVF</sequence>
<keyword evidence="1 3" id="KW-0479">Metal-binding</keyword>
<dbReference type="PANTHER" id="PTHR43616:SF3">
    <property type="entry name" value="HYDROXYCARBOXYLATE DEHYDROGENASE A"/>
    <property type="match status" value="1"/>
</dbReference>
<dbReference type="EMBL" id="QMPZ01000004">
    <property type="protein sequence ID" value="RLE10648.1"/>
    <property type="molecule type" value="Genomic_DNA"/>
</dbReference>
<organism evidence="6 7">
    <name type="scientific">Aerophobetes bacterium</name>
    <dbReference type="NCBI Taxonomy" id="2030807"/>
    <lineage>
        <taxon>Bacteria</taxon>
        <taxon>Candidatus Aerophobota</taxon>
    </lineage>
</organism>
<feature type="binding site" evidence="3">
    <location>
        <position position="269"/>
    </location>
    <ligand>
        <name>glycerol</name>
        <dbReference type="ChEBI" id="CHEBI:17754"/>
    </ligand>
</feature>
<gene>
    <name evidence="6" type="primary">gldA</name>
    <name evidence="6" type="ORF">DRJ00_00685</name>
</gene>
<dbReference type="GO" id="GO:0046872">
    <property type="term" value="F:metal ion binding"/>
    <property type="evidence" value="ECO:0007669"/>
    <property type="project" value="UniProtKB-KW"/>
</dbReference>
<comment type="caution">
    <text evidence="6">The sequence shown here is derived from an EMBL/GenBank/DDBJ whole genome shotgun (WGS) entry which is preliminary data.</text>
</comment>